<dbReference type="PANTHER" id="PTHR43744:SF12">
    <property type="entry name" value="ABC TRANSPORTER PERMEASE PROTEIN MG189-RELATED"/>
    <property type="match status" value="1"/>
</dbReference>
<proteinExistence type="inferred from homology"/>
<keyword evidence="3" id="KW-1003">Cell membrane</keyword>
<dbReference type="InterPro" id="IPR035906">
    <property type="entry name" value="MetI-like_sf"/>
</dbReference>
<comment type="caution">
    <text evidence="9">The sequence shown here is derived from an EMBL/GenBank/DDBJ whole genome shotgun (WGS) entry which is preliminary data.</text>
</comment>
<feature type="transmembrane region" description="Helical" evidence="7">
    <location>
        <begin position="256"/>
        <end position="277"/>
    </location>
</feature>
<dbReference type="PANTHER" id="PTHR43744">
    <property type="entry name" value="ABC TRANSPORTER PERMEASE PROTEIN MG189-RELATED-RELATED"/>
    <property type="match status" value="1"/>
</dbReference>
<keyword evidence="6 7" id="KW-0472">Membrane</keyword>
<comment type="similarity">
    <text evidence="7">Belongs to the binding-protein-dependent transport system permease family.</text>
</comment>
<keyword evidence="10" id="KW-1185">Reference proteome</keyword>
<evidence type="ECO:0000256" key="3">
    <source>
        <dbReference type="ARBA" id="ARBA00022475"/>
    </source>
</evidence>
<keyword evidence="5 7" id="KW-1133">Transmembrane helix</keyword>
<feature type="domain" description="ABC transmembrane type-1" evidence="8">
    <location>
        <begin position="86"/>
        <end position="277"/>
    </location>
</feature>
<gene>
    <name evidence="9" type="ORF">QO011_007782</name>
</gene>
<feature type="transmembrane region" description="Helical" evidence="7">
    <location>
        <begin position="90"/>
        <end position="111"/>
    </location>
</feature>
<evidence type="ECO:0000259" key="8">
    <source>
        <dbReference type="PROSITE" id="PS50928"/>
    </source>
</evidence>
<dbReference type="RefSeq" id="WP_307284878.1">
    <property type="nucleotide sequence ID" value="NZ_JAUSVX010000025.1"/>
</dbReference>
<evidence type="ECO:0000256" key="4">
    <source>
        <dbReference type="ARBA" id="ARBA00022692"/>
    </source>
</evidence>
<evidence type="ECO:0000256" key="7">
    <source>
        <dbReference type="RuleBase" id="RU363032"/>
    </source>
</evidence>
<evidence type="ECO:0000313" key="10">
    <source>
        <dbReference type="Proteomes" id="UP001242480"/>
    </source>
</evidence>
<evidence type="ECO:0000256" key="5">
    <source>
        <dbReference type="ARBA" id="ARBA00022989"/>
    </source>
</evidence>
<dbReference type="SUPFAM" id="SSF161098">
    <property type="entry name" value="MetI-like"/>
    <property type="match status" value="1"/>
</dbReference>
<name>A0ABU0JKB8_9HYPH</name>
<protein>
    <submittedName>
        <fullName evidence="9">ABC-type glycerol-3-phosphate transport system permease component</fullName>
    </submittedName>
</protein>
<keyword evidence="2 7" id="KW-0813">Transport</keyword>
<evidence type="ECO:0000256" key="1">
    <source>
        <dbReference type="ARBA" id="ARBA00004651"/>
    </source>
</evidence>
<feature type="transmembrane region" description="Helical" evidence="7">
    <location>
        <begin position="157"/>
        <end position="177"/>
    </location>
</feature>
<dbReference type="EMBL" id="JAUSVX010000025">
    <property type="protein sequence ID" value="MDQ0474741.1"/>
    <property type="molecule type" value="Genomic_DNA"/>
</dbReference>
<feature type="transmembrane region" description="Helical" evidence="7">
    <location>
        <begin position="123"/>
        <end position="145"/>
    </location>
</feature>
<dbReference type="Gene3D" id="1.10.3720.10">
    <property type="entry name" value="MetI-like"/>
    <property type="match status" value="1"/>
</dbReference>
<reference evidence="9 10" key="1">
    <citation type="submission" date="2023-07" db="EMBL/GenBank/DDBJ databases">
        <title>Genomic Encyclopedia of Type Strains, Phase IV (KMG-IV): sequencing the most valuable type-strain genomes for metagenomic binning, comparative biology and taxonomic classification.</title>
        <authorList>
            <person name="Goeker M."/>
        </authorList>
    </citation>
    <scope>NUCLEOTIDE SEQUENCE [LARGE SCALE GENOMIC DNA]</scope>
    <source>
        <strain evidence="9 10">DSM 19619</strain>
    </source>
</reference>
<feature type="transmembrane region" description="Helical" evidence="7">
    <location>
        <begin position="28"/>
        <end position="50"/>
    </location>
</feature>
<dbReference type="Pfam" id="PF00528">
    <property type="entry name" value="BPD_transp_1"/>
    <property type="match status" value="1"/>
</dbReference>
<keyword evidence="4 7" id="KW-0812">Transmembrane</keyword>
<evidence type="ECO:0000256" key="6">
    <source>
        <dbReference type="ARBA" id="ARBA00023136"/>
    </source>
</evidence>
<accession>A0ABU0JKB8</accession>
<sequence length="292" mass="32468">MNAISHYHASARTFDIPRVQVLLIFSRTLIYVTLILIMIVQAFPLVWMILTSIKNQREVFSSFLPTQIDLSNFQRIWNAIDLPRHLINSLYVTSLTVIIVVIVATLAGYVFARFHFRGKDALFYLFIGAMMIPGQAILIPMFQFLKSIGLLNTLTGLSFSYLGGAVAFSIFLMRSFFMSLPRELGDAGRIDGCGEFGVFWYVYLPLARPGVATVVIIQSMGIWNEFMFSNTFISSPGSKTIQAALFQAVGRYATDYAALSSGLILALIPIVTIYLVLQKQFVEGLTAGALKG</sequence>
<organism evidence="9 10">
    <name type="scientific">Labrys wisconsinensis</name>
    <dbReference type="NCBI Taxonomy" id="425677"/>
    <lineage>
        <taxon>Bacteria</taxon>
        <taxon>Pseudomonadati</taxon>
        <taxon>Pseudomonadota</taxon>
        <taxon>Alphaproteobacteria</taxon>
        <taxon>Hyphomicrobiales</taxon>
        <taxon>Xanthobacteraceae</taxon>
        <taxon>Labrys</taxon>
    </lineage>
</organism>
<dbReference type="InterPro" id="IPR000515">
    <property type="entry name" value="MetI-like"/>
</dbReference>
<evidence type="ECO:0000313" key="9">
    <source>
        <dbReference type="EMBL" id="MDQ0474741.1"/>
    </source>
</evidence>
<comment type="subcellular location">
    <subcellularLocation>
        <location evidence="1 7">Cell membrane</location>
        <topology evidence="1 7">Multi-pass membrane protein</topology>
    </subcellularLocation>
</comment>
<evidence type="ECO:0000256" key="2">
    <source>
        <dbReference type="ARBA" id="ARBA00022448"/>
    </source>
</evidence>
<dbReference type="CDD" id="cd06261">
    <property type="entry name" value="TM_PBP2"/>
    <property type="match status" value="1"/>
</dbReference>
<dbReference type="Proteomes" id="UP001242480">
    <property type="component" value="Unassembled WGS sequence"/>
</dbReference>
<dbReference type="PROSITE" id="PS50928">
    <property type="entry name" value="ABC_TM1"/>
    <property type="match status" value="1"/>
</dbReference>